<accession>A0A5N5QIZ0</accession>
<keyword evidence="4" id="KW-1185">Reference proteome</keyword>
<dbReference type="SUPFAM" id="SSF48065">
    <property type="entry name" value="DBL homology domain (DH-domain)"/>
    <property type="match status" value="1"/>
</dbReference>
<organism evidence="3 4">
    <name type="scientific">Ceratobasidium theobromae</name>
    <dbReference type="NCBI Taxonomy" id="1582974"/>
    <lineage>
        <taxon>Eukaryota</taxon>
        <taxon>Fungi</taxon>
        <taxon>Dikarya</taxon>
        <taxon>Basidiomycota</taxon>
        <taxon>Agaricomycotina</taxon>
        <taxon>Agaricomycetes</taxon>
        <taxon>Cantharellales</taxon>
        <taxon>Ceratobasidiaceae</taxon>
        <taxon>Ceratobasidium</taxon>
    </lineage>
</organism>
<dbReference type="OrthoDB" id="10256089at2759"/>
<dbReference type="Gene3D" id="1.20.900.10">
    <property type="entry name" value="Dbl homology (DH) domain"/>
    <property type="match status" value="1"/>
</dbReference>
<dbReference type="Proteomes" id="UP000383932">
    <property type="component" value="Unassembled WGS sequence"/>
</dbReference>
<evidence type="ECO:0000313" key="4">
    <source>
        <dbReference type="Proteomes" id="UP000383932"/>
    </source>
</evidence>
<dbReference type="InterPro" id="IPR027267">
    <property type="entry name" value="AH/BAR_dom_sf"/>
</dbReference>
<evidence type="ECO:0000259" key="2">
    <source>
        <dbReference type="PROSITE" id="PS50010"/>
    </source>
</evidence>
<dbReference type="EMBL" id="SSOP01000097">
    <property type="protein sequence ID" value="KAB5591604.1"/>
    <property type="molecule type" value="Genomic_DNA"/>
</dbReference>
<evidence type="ECO:0000256" key="1">
    <source>
        <dbReference type="SAM" id="MobiDB-lite"/>
    </source>
</evidence>
<dbReference type="Pfam" id="PF00621">
    <property type="entry name" value="RhoGEF"/>
    <property type="match status" value="1"/>
</dbReference>
<dbReference type="SMART" id="SM00325">
    <property type="entry name" value="RhoGEF"/>
    <property type="match status" value="1"/>
</dbReference>
<feature type="region of interest" description="Disordered" evidence="1">
    <location>
        <begin position="530"/>
        <end position="567"/>
    </location>
</feature>
<dbReference type="InterPro" id="IPR051492">
    <property type="entry name" value="Dynamin-Rho_GEF"/>
</dbReference>
<reference evidence="3 4" key="1">
    <citation type="journal article" date="2019" name="Fungal Biol. Biotechnol.">
        <title>Draft genome sequence of fastidious pathogen Ceratobasidium theobromae, which causes vascular-streak dieback in Theobroma cacao.</title>
        <authorList>
            <person name="Ali S.S."/>
            <person name="Asman A."/>
            <person name="Shao J."/>
            <person name="Firmansyah A.P."/>
            <person name="Susilo A.W."/>
            <person name="Rosmana A."/>
            <person name="McMahon P."/>
            <person name="Junaid M."/>
            <person name="Guest D."/>
            <person name="Kheng T.Y."/>
            <person name="Meinhardt L.W."/>
            <person name="Bailey B.A."/>
        </authorList>
    </citation>
    <scope>NUCLEOTIDE SEQUENCE [LARGE SCALE GENOMIC DNA]</scope>
    <source>
        <strain evidence="3 4">CT2</strain>
    </source>
</reference>
<dbReference type="AlphaFoldDB" id="A0A5N5QIZ0"/>
<dbReference type="GO" id="GO:0032955">
    <property type="term" value="P:regulation of division septum assembly"/>
    <property type="evidence" value="ECO:0007669"/>
    <property type="project" value="TreeGrafter"/>
</dbReference>
<dbReference type="InterPro" id="IPR035899">
    <property type="entry name" value="DBL_dom_sf"/>
</dbReference>
<dbReference type="PANTHER" id="PTHR22834">
    <property type="entry name" value="NUCLEAR FUSION PROTEIN FUS2"/>
    <property type="match status" value="1"/>
</dbReference>
<dbReference type="PANTHER" id="PTHR22834:SF20">
    <property type="entry name" value="SH3 DOMAIN-CONTAINING PROTEIN"/>
    <property type="match status" value="1"/>
</dbReference>
<dbReference type="PROSITE" id="PS50010">
    <property type="entry name" value="DH_2"/>
    <property type="match status" value="1"/>
</dbReference>
<feature type="domain" description="DH" evidence="2">
    <location>
        <begin position="43"/>
        <end position="262"/>
    </location>
</feature>
<comment type="caution">
    <text evidence="3">The sequence shown here is derived from an EMBL/GenBank/DDBJ whole genome shotgun (WGS) entry which is preliminary data.</text>
</comment>
<feature type="region of interest" description="Disordered" evidence="1">
    <location>
        <begin position="1"/>
        <end position="44"/>
    </location>
</feature>
<feature type="region of interest" description="Disordered" evidence="1">
    <location>
        <begin position="579"/>
        <end position="651"/>
    </location>
</feature>
<feature type="compositionally biased region" description="Polar residues" evidence="1">
    <location>
        <begin position="9"/>
        <end position="23"/>
    </location>
</feature>
<protein>
    <submittedName>
        <fullName evidence="3">RhoGEF domain containing protein</fullName>
    </submittedName>
</protein>
<dbReference type="InterPro" id="IPR000219">
    <property type="entry name" value="DH_dom"/>
</dbReference>
<gene>
    <name evidence="3" type="ORF">CTheo_4952</name>
</gene>
<feature type="compositionally biased region" description="Polar residues" evidence="1">
    <location>
        <begin position="535"/>
        <end position="553"/>
    </location>
</feature>
<dbReference type="GO" id="GO:0005085">
    <property type="term" value="F:guanyl-nucleotide exchange factor activity"/>
    <property type="evidence" value="ECO:0007669"/>
    <property type="project" value="InterPro"/>
</dbReference>
<name>A0A5N5QIZ0_9AGAM</name>
<sequence>MITLPITPQPESASTRTTASQVSLLVDSPERAHPKGPPPPKTKRTHALLELLSSERAYASDLALVRDIYLPLARGRPSSYPLPSAAHKQPDAAPMGAHDVKVVFANIEQLAAFADELTDRLEAALGHTVPGGSGPDCVGALFCELAPRIAPMYLTYITRHPAAVARYTALAATPAMAHYLATTRAMTSSITHAWDIPRCVPSRLVTCAHSRSLIIKPLQRLLKYPLILQTILDDTPPDHPDRAALAHANEKMQDVARQVNEGRRRWEVVKGVLESGNPKKIKLRPKSAADSHTDLDRLESRVTAAAAAANSTADHVVAWADHLVTATTRLLAWSRAFARVVDLDVLLGGDPQGGSEAVKAFTAVSQSLQDLSRELAAVIKEELVPQLQRLARTTREPLLLLAHMHTLASAHHNLVNTPYSKSPPPALLEASQAYVALVAQLRDELPRYVDMFERAQGIILLRLSGWQARYFQEAERRWKEFWLALNVEESQVAAGESAAVETLRIWWARWEATACQMSAMAILAPHPKRVYGKQGRTSSSHPRQSNTPDSSDSYPYHSRPSAHSLGDLHKGHARALSTELVPRNRSALTLGPRVQSDPAPERLLPKSKKSQRGSNLRRVTDTLFGGTPETTAASSLSPSPARTSSHSSSSRLQQPVLYAAAAIHPFDPETDATHLGLPFLRLEIGDTLEILVEAGHPSEHSNLPIPYDDAPDCMLAARNEDGTEGWALASYLMPLA</sequence>
<dbReference type="GO" id="GO:0031991">
    <property type="term" value="P:regulation of actomyosin contractile ring contraction"/>
    <property type="evidence" value="ECO:0007669"/>
    <property type="project" value="TreeGrafter"/>
</dbReference>
<evidence type="ECO:0000313" key="3">
    <source>
        <dbReference type="EMBL" id="KAB5591604.1"/>
    </source>
</evidence>
<dbReference type="Gene3D" id="1.20.1270.60">
    <property type="entry name" value="Arfaptin homology (AH) domain/BAR domain"/>
    <property type="match status" value="1"/>
</dbReference>
<proteinExistence type="predicted"/>
<feature type="compositionally biased region" description="Low complexity" evidence="1">
    <location>
        <begin position="630"/>
        <end position="651"/>
    </location>
</feature>
<dbReference type="CDD" id="cd00160">
    <property type="entry name" value="RhoGEF"/>
    <property type="match status" value="1"/>
</dbReference>
<dbReference type="GO" id="GO:0005737">
    <property type="term" value="C:cytoplasm"/>
    <property type="evidence" value="ECO:0007669"/>
    <property type="project" value="TreeGrafter"/>
</dbReference>